<dbReference type="STRING" id="7070.A0A139WEJ2"/>
<evidence type="ECO:0000313" key="4">
    <source>
        <dbReference type="EMBL" id="KYB26398.1"/>
    </source>
</evidence>
<evidence type="ECO:0000259" key="3">
    <source>
        <dbReference type="PROSITE" id="PS51034"/>
    </source>
</evidence>
<proteinExistence type="predicted"/>
<dbReference type="InterPro" id="IPR001507">
    <property type="entry name" value="ZP_dom"/>
</dbReference>
<dbReference type="OrthoDB" id="6432511at2759"/>
<dbReference type="Pfam" id="PF00100">
    <property type="entry name" value="Zona_pellucida"/>
    <property type="match status" value="1"/>
</dbReference>
<dbReference type="EMBL" id="KQ971354">
    <property type="protein sequence ID" value="KYB26398.1"/>
    <property type="molecule type" value="Genomic_DNA"/>
</dbReference>
<accession>A0A139WEJ2</accession>
<sequence>MIVPAFVPIFLTAVLTESIVSGYCDNSTKEMVSIKLYRDIKYFILPTSDEPVVTWMDIQKGIYPNTSHIESQLEVGEPITVFIYLKDPSNLYDIMVNDCWAFDDQNYETAKNKLHLTEEHSRRKRKLIDKWYKSDKLKGSSLKCFLYTDMPSFKFPDKDQVFMKCDIQLCFKSCDKLKKIIT</sequence>
<dbReference type="InterPro" id="IPR055355">
    <property type="entry name" value="ZP-C"/>
</dbReference>
<evidence type="ECO:0000256" key="1">
    <source>
        <dbReference type="ARBA" id="ARBA00023157"/>
    </source>
</evidence>
<keyword evidence="1" id="KW-1015">Disulfide bond</keyword>
<dbReference type="KEGG" id="tca:103313709"/>
<feature type="chain" id="PRO_5007299787" description="ZP domain-containing protein" evidence="2">
    <location>
        <begin position="17"/>
        <end position="182"/>
    </location>
</feature>
<reference evidence="4 5" key="1">
    <citation type="journal article" date="2008" name="Nature">
        <title>The genome of the model beetle and pest Tribolium castaneum.</title>
        <authorList>
            <consortium name="Tribolium Genome Sequencing Consortium"/>
            <person name="Richards S."/>
            <person name="Gibbs R.A."/>
            <person name="Weinstock G.M."/>
            <person name="Brown S.J."/>
            <person name="Denell R."/>
            <person name="Beeman R.W."/>
            <person name="Gibbs R."/>
            <person name="Beeman R.W."/>
            <person name="Brown S.J."/>
            <person name="Bucher G."/>
            <person name="Friedrich M."/>
            <person name="Grimmelikhuijzen C.J."/>
            <person name="Klingler M."/>
            <person name="Lorenzen M."/>
            <person name="Richards S."/>
            <person name="Roth S."/>
            <person name="Schroder R."/>
            <person name="Tautz D."/>
            <person name="Zdobnov E.M."/>
            <person name="Muzny D."/>
            <person name="Gibbs R.A."/>
            <person name="Weinstock G.M."/>
            <person name="Attaway T."/>
            <person name="Bell S."/>
            <person name="Buhay C.J."/>
            <person name="Chandrabose M.N."/>
            <person name="Chavez D."/>
            <person name="Clerk-Blankenburg K.P."/>
            <person name="Cree A."/>
            <person name="Dao M."/>
            <person name="Davis C."/>
            <person name="Chacko J."/>
            <person name="Dinh H."/>
            <person name="Dugan-Rocha S."/>
            <person name="Fowler G."/>
            <person name="Garner T.T."/>
            <person name="Garnes J."/>
            <person name="Gnirke A."/>
            <person name="Hawes A."/>
            <person name="Hernandez J."/>
            <person name="Hines S."/>
            <person name="Holder M."/>
            <person name="Hume J."/>
            <person name="Jhangiani S.N."/>
            <person name="Joshi V."/>
            <person name="Khan Z.M."/>
            <person name="Jackson L."/>
            <person name="Kovar C."/>
            <person name="Kowis A."/>
            <person name="Lee S."/>
            <person name="Lewis L.R."/>
            <person name="Margolis J."/>
            <person name="Morgan M."/>
            <person name="Nazareth L.V."/>
            <person name="Nguyen N."/>
            <person name="Okwuonu G."/>
            <person name="Parker D."/>
            <person name="Richards S."/>
            <person name="Ruiz S.J."/>
            <person name="Santibanez J."/>
            <person name="Savard J."/>
            <person name="Scherer S.E."/>
            <person name="Schneider B."/>
            <person name="Sodergren E."/>
            <person name="Tautz D."/>
            <person name="Vattahil S."/>
            <person name="Villasana D."/>
            <person name="White C.S."/>
            <person name="Wright R."/>
            <person name="Park Y."/>
            <person name="Beeman R.W."/>
            <person name="Lord J."/>
            <person name="Oppert B."/>
            <person name="Lorenzen M."/>
            <person name="Brown S."/>
            <person name="Wang L."/>
            <person name="Savard J."/>
            <person name="Tautz D."/>
            <person name="Richards S."/>
            <person name="Weinstock G."/>
            <person name="Gibbs R.A."/>
            <person name="Liu Y."/>
            <person name="Worley K."/>
            <person name="Weinstock G."/>
            <person name="Elsik C.G."/>
            <person name="Reese J.T."/>
            <person name="Elhaik E."/>
            <person name="Landan G."/>
            <person name="Graur D."/>
            <person name="Arensburger P."/>
            <person name="Atkinson P."/>
            <person name="Beeman R.W."/>
            <person name="Beidler J."/>
            <person name="Brown S.J."/>
            <person name="Demuth J.P."/>
            <person name="Drury D.W."/>
            <person name="Du Y.Z."/>
            <person name="Fujiwara H."/>
            <person name="Lorenzen M."/>
            <person name="Maselli V."/>
            <person name="Osanai M."/>
            <person name="Park Y."/>
            <person name="Robertson H.M."/>
            <person name="Tu Z."/>
            <person name="Wang J.J."/>
            <person name="Wang S."/>
            <person name="Richards S."/>
            <person name="Song H."/>
            <person name="Zhang L."/>
            <person name="Sodergren E."/>
            <person name="Werner D."/>
            <person name="Stanke M."/>
            <person name="Morgenstern B."/>
            <person name="Solovyev V."/>
            <person name="Kosarev P."/>
            <person name="Brown G."/>
            <person name="Chen H.C."/>
            <person name="Ermolaeva O."/>
            <person name="Hlavina W."/>
            <person name="Kapustin Y."/>
            <person name="Kiryutin B."/>
            <person name="Kitts P."/>
            <person name="Maglott D."/>
            <person name="Pruitt K."/>
            <person name="Sapojnikov V."/>
            <person name="Souvorov A."/>
            <person name="Mackey A.J."/>
            <person name="Waterhouse R.M."/>
            <person name="Wyder S."/>
            <person name="Zdobnov E.M."/>
            <person name="Zdobnov E.M."/>
            <person name="Wyder S."/>
            <person name="Kriventseva E.V."/>
            <person name="Kadowaki T."/>
            <person name="Bork P."/>
            <person name="Aranda M."/>
            <person name="Bao R."/>
            <person name="Beermann A."/>
            <person name="Berns N."/>
            <person name="Bolognesi R."/>
            <person name="Bonneton F."/>
            <person name="Bopp D."/>
            <person name="Brown S.J."/>
            <person name="Bucher G."/>
            <person name="Butts T."/>
            <person name="Chaumot A."/>
            <person name="Denell R.E."/>
            <person name="Ferrier D.E."/>
            <person name="Friedrich M."/>
            <person name="Gordon C.M."/>
            <person name="Jindra M."/>
            <person name="Klingler M."/>
            <person name="Lan Q."/>
            <person name="Lattorff H.M."/>
            <person name="Laudet V."/>
            <person name="von Levetsow C."/>
            <person name="Liu Z."/>
            <person name="Lutz R."/>
            <person name="Lynch J.A."/>
            <person name="da Fonseca R.N."/>
            <person name="Posnien N."/>
            <person name="Reuter R."/>
            <person name="Roth S."/>
            <person name="Savard J."/>
            <person name="Schinko J.B."/>
            <person name="Schmitt C."/>
            <person name="Schoppmeier M."/>
            <person name="Schroder R."/>
            <person name="Shippy T.D."/>
            <person name="Simonnet F."/>
            <person name="Marques-Souza H."/>
            <person name="Tautz D."/>
            <person name="Tomoyasu Y."/>
            <person name="Trauner J."/>
            <person name="Van der Zee M."/>
            <person name="Vervoort M."/>
            <person name="Wittkopp N."/>
            <person name="Wimmer E.A."/>
            <person name="Yang X."/>
            <person name="Jones A.K."/>
            <person name="Sattelle D.B."/>
            <person name="Ebert P.R."/>
            <person name="Nelson D."/>
            <person name="Scott J.G."/>
            <person name="Beeman R.W."/>
            <person name="Muthukrishnan S."/>
            <person name="Kramer K.J."/>
            <person name="Arakane Y."/>
            <person name="Beeman R.W."/>
            <person name="Zhu Q."/>
            <person name="Hogenkamp D."/>
            <person name="Dixit R."/>
            <person name="Oppert B."/>
            <person name="Jiang H."/>
            <person name="Zou Z."/>
            <person name="Marshall J."/>
            <person name="Elpidina E."/>
            <person name="Vinokurov K."/>
            <person name="Oppert C."/>
            <person name="Zou Z."/>
            <person name="Evans J."/>
            <person name="Lu Z."/>
            <person name="Zhao P."/>
            <person name="Sumathipala N."/>
            <person name="Altincicek B."/>
            <person name="Vilcinskas A."/>
            <person name="Williams M."/>
            <person name="Hultmark D."/>
            <person name="Hetru C."/>
            <person name="Jiang H."/>
            <person name="Grimmelikhuijzen C.J."/>
            <person name="Hauser F."/>
            <person name="Cazzamali G."/>
            <person name="Williamson M."/>
            <person name="Park Y."/>
            <person name="Li B."/>
            <person name="Tanaka Y."/>
            <person name="Predel R."/>
            <person name="Neupert S."/>
            <person name="Schachtner J."/>
            <person name="Verleyen P."/>
            <person name="Raible F."/>
            <person name="Bork P."/>
            <person name="Friedrich M."/>
            <person name="Walden K.K."/>
            <person name="Robertson H.M."/>
            <person name="Angeli S."/>
            <person name="Foret S."/>
            <person name="Bucher G."/>
            <person name="Schuetz S."/>
            <person name="Maleszka R."/>
            <person name="Wimmer E.A."/>
            <person name="Beeman R.W."/>
            <person name="Lorenzen M."/>
            <person name="Tomoyasu Y."/>
            <person name="Miller S.C."/>
            <person name="Grossmann D."/>
            <person name="Bucher G."/>
        </authorList>
    </citation>
    <scope>NUCLEOTIDE SEQUENCE [LARGE SCALE GENOMIC DNA]</scope>
    <source>
        <strain evidence="4 5">Georgia GA2</strain>
    </source>
</reference>
<gene>
    <name evidence="4" type="primary">AUGUSTUS-3.0.2_33786</name>
    <name evidence="4" type="ORF">TcasGA2_TC033786</name>
</gene>
<reference evidence="4 5" key="2">
    <citation type="journal article" date="2010" name="Nucleic Acids Res.">
        <title>BeetleBase in 2010: revisions to provide comprehensive genomic information for Tribolium castaneum.</title>
        <authorList>
            <person name="Kim H.S."/>
            <person name="Murphy T."/>
            <person name="Xia J."/>
            <person name="Caragea D."/>
            <person name="Park Y."/>
            <person name="Beeman R.W."/>
            <person name="Lorenzen M.D."/>
            <person name="Butcher S."/>
            <person name="Manak J.R."/>
            <person name="Brown S.J."/>
        </authorList>
    </citation>
    <scope>GENOME REANNOTATION</scope>
    <source>
        <strain evidence="4 5">Georgia GA2</strain>
    </source>
</reference>
<name>A0A139WEJ2_TRICA</name>
<dbReference type="InParanoid" id="A0A139WEJ2"/>
<evidence type="ECO:0000256" key="2">
    <source>
        <dbReference type="SAM" id="SignalP"/>
    </source>
</evidence>
<keyword evidence="5" id="KW-1185">Reference proteome</keyword>
<dbReference type="Proteomes" id="UP000007266">
    <property type="component" value="Linkage group 7"/>
</dbReference>
<dbReference type="PANTHER" id="PTHR46560:SF6">
    <property type="entry name" value="ZYE"/>
    <property type="match status" value="1"/>
</dbReference>
<organism evidence="4 5">
    <name type="scientific">Tribolium castaneum</name>
    <name type="common">Red flour beetle</name>
    <dbReference type="NCBI Taxonomy" id="7070"/>
    <lineage>
        <taxon>Eukaryota</taxon>
        <taxon>Metazoa</taxon>
        <taxon>Ecdysozoa</taxon>
        <taxon>Arthropoda</taxon>
        <taxon>Hexapoda</taxon>
        <taxon>Insecta</taxon>
        <taxon>Pterygota</taxon>
        <taxon>Neoptera</taxon>
        <taxon>Endopterygota</taxon>
        <taxon>Coleoptera</taxon>
        <taxon>Polyphaga</taxon>
        <taxon>Cucujiformia</taxon>
        <taxon>Tenebrionidae</taxon>
        <taxon>Tenebrionidae incertae sedis</taxon>
        <taxon>Tribolium</taxon>
    </lineage>
</organism>
<dbReference type="PANTHER" id="PTHR46560">
    <property type="entry name" value="CYPHER, ISOFORM B"/>
    <property type="match status" value="1"/>
</dbReference>
<dbReference type="Gene3D" id="2.60.40.4100">
    <property type="entry name" value="Zona pellucida, ZP-C domain"/>
    <property type="match status" value="1"/>
</dbReference>
<protein>
    <recommendedName>
        <fullName evidence="3">ZP domain-containing protein</fullName>
    </recommendedName>
</protein>
<feature type="signal peptide" evidence="2">
    <location>
        <begin position="1"/>
        <end position="16"/>
    </location>
</feature>
<dbReference type="AlphaFoldDB" id="A0A139WEJ2"/>
<feature type="domain" description="ZP" evidence="3">
    <location>
        <begin position="1"/>
        <end position="182"/>
    </location>
</feature>
<keyword evidence="2" id="KW-0732">Signal</keyword>
<evidence type="ECO:0000313" key="5">
    <source>
        <dbReference type="Proteomes" id="UP000007266"/>
    </source>
</evidence>
<dbReference type="PROSITE" id="PS51034">
    <property type="entry name" value="ZP_2"/>
    <property type="match status" value="1"/>
</dbReference>
<dbReference type="InterPro" id="IPR042235">
    <property type="entry name" value="ZP-C_dom"/>
</dbReference>